<proteinExistence type="predicted"/>
<dbReference type="AlphaFoldDB" id="A0A9Q1KAT5"/>
<sequence>MYKGAEISVRVADVDMMNKEQEGLVESGNAEREMSMKLKIRSRKKEAVEEIGFRGFLNLQADMTLGKLAVWLVRNFDTCPCSLPLTHGRIWVTEDDVQMTKDLCYVDGVVFMVRLVLHLFPMLRAWTNDEIKSRWDKNLKSYLDTLDNTTTTDEEEEVNKEERCNKSVEVKAKVKDQMGDSKVKALFWDDKVATDLIINNSRLLAEVMAKLAELLPGTCAPLKRVRKIAAKSRNDALIRHMLKKSKSRTW</sequence>
<accession>A0A9Q1KAT5</accession>
<name>A0A9Q1KAT5_9CARY</name>
<gene>
    <name evidence="1" type="ORF">Cgig2_022999</name>
</gene>
<evidence type="ECO:0000313" key="1">
    <source>
        <dbReference type="EMBL" id="KAJ8439837.1"/>
    </source>
</evidence>
<evidence type="ECO:0000313" key="2">
    <source>
        <dbReference type="Proteomes" id="UP001153076"/>
    </source>
</evidence>
<dbReference type="Proteomes" id="UP001153076">
    <property type="component" value="Unassembled WGS sequence"/>
</dbReference>
<organism evidence="1 2">
    <name type="scientific">Carnegiea gigantea</name>
    <dbReference type="NCBI Taxonomy" id="171969"/>
    <lineage>
        <taxon>Eukaryota</taxon>
        <taxon>Viridiplantae</taxon>
        <taxon>Streptophyta</taxon>
        <taxon>Embryophyta</taxon>
        <taxon>Tracheophyta</taxon>
        <taxon>Spermatophyta</taxon>
        <taxon>Magnoliopsida</taxon>
        <taxon>eudicotyledons</taxon>
        <taxon>Gunneridae</taxon>
        <taxon>Pentapetalae</taxon>
        <taxon>Caryophyllales</taxon>
        <taxon>Cactineae</taxon>
        <taxon>Cactaceae</taxon>
        <taxon>Cactoideae</taxon>
        <taxon>Echinocereeae</taxon>
        <taxon>Carnegiea</taxon>
    </lineage>
</organism>
<reference evidence="1" key="1">
    <citation type="submission" date="2022-04" db="EMBL/GenBank/DDBJ databases">
        <title>Carnegiea gigantea Genome sequencing and assembly v2.</title>
        <authorList>
            <person name="Copetti D."/>
            <person name="Sanderson M.J."/>
            <person name="Burquez A."/>
            <person name="Wojciechowski M.F."/>
        </authorList>
    </citation>
    <scope>NUCLEOTIDE SEQUENCE</scope>
    <source>
        <strain evidence="1">SGP5-SGP5p</strain>
        <tissue evidence="1">Aerial part</tissue>
    </source>
</reference>
<dbReference type="EMBL" id="JAKOGI010000206">
    <property type="protein sequence ID" value="KAJ8439837.1"/>
    <property type="molecule type" value="Genomic_DNA"/>
</dbReference>
<keyword evidence="2" id="KW-1185">Reference proteome</keyword>
<comment type="caution">
    <text evidence="1">The sequence shown here is derived from an EMBL/GenBank/DDBJ whole genome shotgun (WGS) entry which is preliminary data.</text>
</comment>
<protein>
    <submittedName>
        <fullName evidence="1">Uncharacterized protein</fullName>
    </submittedName>
</protein>